<evidence type="ECO:0000256" key="6">
    <source>
        <dbReference type="ARBA" id="ARBA00022490"/>
    </source>
</evidence>
<evidence type="ECO:0000256" key="3">
    <source>
        <dbReference type="ARBA" id="ARBA00004906"/>
    </source>
</evidence>
<keyword evidence="10" id="KW-0498">Mitosis</keyword>
<dbReference type="InterPro" id="IPR011990">
    <property type="entry name" value="TPR-like_helical_dom_sf"/>
</dbReference>
<evidence type="ECO:0000256" key="7">
    <source>
        <dbReference type="ARBA" id="ARBA00022553"/>
    </source>
</evidence>
<evidence type="ECO:0000256" key="16">
    <source>
        <dbReference type="ARBA" id="ARBA00031069"/>
    </source>
</evidence>
<evidence type="ECO:0000256" key="11">
    <source>
        <dbReference type="ARBA" id="ARBA00022786"/>
    </source>
</evidence>
<dbReference type="InterPro" id="IPR019734">
    <property type="entry name" value="TPR_rpt"/>
</dbReference>
<dbReference type="InterPro" id="IPR026000">
    <property type="entry name" value="Apc5_dom"/>
</dbReference>
<dbReference type="OrthoDB" id="2504561at2759"/>
<keyword evidence="6" id="KW-0963">Cytoplasm</keyword>
<dbReference type="Pfam" id="PF21371">
    <property type="entry name" value="Apc5_N"/>
    <property type="match status" value="1"/>
</dbReference>
<keyword evidence="11" id="KW-0833">Ubl conjugation pathway</keyword>
<evidence type="ECO:0000256" key="10">
    <source>
        <dbReference type="ARBA" id="ARBA00022776"/>
    </source>
</evidence>
<keyword evidence="14" id="KW-0539">Nucleus</keyword>
<dbReference type="Gene3D" id="1.25.40.10">
    <property type="entry name" value="Tetratricopeptide repeat domain"/>
    <property type="match status" value="1"/>
</dbReference>
<evidence type="ECO:0000256" key="15">
    <source>
        <dbReference type="ARBA" id="ARBA00023306"/>
    </source>
</evidence>
<evidence type="ECO:0000313" key="20">
    <source>
        <dbReference type="EnsemblMetazoa" id="XP_038046121.1"/>
    </source>
</evidence>
<feature type="domain" description="Anaphase-promoting complex subunit 5" evidence="18">
    <location>
        <begin position="306"/>
        <end position="405"/>
    </location>
</feature>
<dbReference type="GO" id="GO:0045842">
    <property type="term" value="P:positive regulation of mitotic metaphase/anaphase transition"/>
    <property type="evidence" value="ECO:0007669"/>
    <property type="project" value="TreeGrafter"/>
</dbReference>
<dbReference type="InterPro" id="IPR048968">
    <property type="entry name" value="Apc5_N"/>
</dbReference>
<evidence type="ECO:0000313" key="21">
    <source>
        <dbReference type="Proteomes" id="UP000887568"/>
    </source>
</evidence>
<dbReference type="RefSeq" id="XP_038046121.1">
    <property type="nucleotide sequence ID" value="XM_038190193.1"/>
</dbReference>
<dbReference type="CTD" id="51433"/>
<evidence type="ECO:0000256" key="17">
    <source>
        <dbReference type="ARBA" id="ARBA00045696"/>
    </source>
</evidence>
<feature type="domain" description="Anaphase-promoting complex subunit 5 N-terminal" evidence="19">
    <location>
        <begin position="91"/>
        <end position="202"/>
    </location>
</feature>
<evidence type="ECO:0000256" key="5">
    <source>
        <dbReference type="ARBA" id="ARBA00016066"/>
    </source>
</evidence>
<proteinExistence type="inferred from homology"/>
<sequence length="815" mass="90137">MNFGSGNLPRPMEWVTPHKVSLAVLVTVYAEKELPEKCQPASPILVTGITGDEEKGSVTPTVAWPAIGGEGPAGPGRNPGTGGLDVTVGWSVAVKRNFARSMLKWIQSSDMEFQDLMIKVKEIDEELSKDLVETLSSINTSGLSALADFVLSLHKLLDSNNGQSPVHRHSILGIFIRRMVLSYDKLSFDQVSSLYKNLKVYLSGLDGHLTEGERSQAMMDVSTVDDGGTMTKDELDGSKPENGQVQRAGTLHLPSQRVFNRQQAESFIAQQARLLQNDDARALDPSTLQEQIAALRDSNPDLAETHFLSYLNGLRLSDFCGATDSLHSYFDHLLPRVNESNNNRDEGTSKSFRYAALNLAAMHCTFGHRDEALLALKEAIRIAHERNDNVCLQHALGWLYRLEKMNGEDVSYLLDRSITRSDALNLPYLTSLGIQNFAQHKALSSTDPASVFEYLAKSDMLNCKHNQPQLVQTSLAQQSALWQMYGHRTMSSLCDQVLLHSGSLDLPGGSANTSLITMDSEVLCLAICNQARLHGDQGMYAAAKDLIQLARDRFPAPSKHAKIWMECEQELSFSRAILQGKWQQAEQAVLNLASINESGALYRKVILLKKRGETTAAFGAVNKIVSSCKENLQGFTTELLVRALLELSELHSVSSNHTSAIPHLLEALALCQTHHLSSLYTEATARLAQTQLMLKMPHHALSLVDRIMPQVLANGSLYEQCCVKFLYAKCKVACSGQLDSDGRKAVLLSVVQLLQETADGFHKMEAEYRVKDVIYLQAHLYDKLGYTSERNKCALQFRHLDHQYPTAVAMPTSTL</sequence>
<organism evidence="20 21">
    <name type="scientific">Patiria miniata</name>
    <name type="common">Bat star</name>
    <name type="synonym">Asterina miniata</name>
    <dbReference type="NCBI Taxonomy" id="46514"/>
    <lineage>
        <taxon>Eukaryota</taxon>
        <taxon>Metazoa</taxon>
        <taxon>Echinodermata</taxon>
        <taxon>Eleutherozoa</taxon>
        <taxon>Asterozoa</taxon>
        <taxon>Asteroidea</taxon>
        <taxon>Valvatacea</taxon>
        <taxon>Valvatida</taxon>
        <taxon>Asterinidae</taxon>
        <taxon>Patiria</taxon>
    </lineage>
</organism>
<keyword evidence="15" id="KW-0131">Cell cycle</keyword>
<comment type="pathway">
    <text evidence="3">Protein modification; protein ubiquitination.</text>
</comment>
<dbReference type="GO" id="GO:0051301">
    <property type="term" value="P:cell division"/>
    <property type="evidence" value="ECO:0007669"/>
    <property type="project" value="UniProtKB-KW"/>
</dbReference>
<evidence type="ECO:0000256" key="1">
    <source>
        <dbReference type="ARBA" id="ARBA00004123"/>
    </source>
</evidence>
<dbReference type="GO" id="GO:0031145">
    <property type="term" value="P:anaphase-promoting complex-dependent catabolic process"/>
    <property type="evidence" value="ECO:0007669"/>
    <property type="project" value="TreeGrafter"/>
</dbReference>
<dbReference type="GO" id="GO:0070979">
    <property type="term" value="P:protein K11-linked ubiquitination"/>
    <property type="evidence" value="ECO:0007669"/>
    <property type="project" value="TreeGrafter"/>
</dbReference>
<dbReference type="AlphaFoldDB" id="A0A913Z531"/>
<reference evidence="20" key="1">
    <citation type="submission" date="2022-11" db="UniProtKB">
        <authorList>
            <consortium name="EnsemblMetazoa"/>
        </authorList>
    </citation>
    <scope>IDENTIFICATION</scope>
</reference>
<evidence type="ECO:0000256" key="14">
    <source>
        <dbReference type="ARBA" id="ARBA00023242"/>
    </source>
</evidence>
<evidence type="ECO:0000256" key="8">
    <source>
        <dbReference type="ARBA" id="ARBA00022618"/>
    </source>
</evidence>
<evidence type="ECO:0000256" key="4">
    <source>
        <dbReference type="ARBA" id="ARBA00007450"/>
    </source>
</evidence>
<keyword evidence="7" id="KW-0597">Phosphoprotein</keyword>
<dbReference type="CDD" id="cd16270">
    <property type="entry name" value="Apc5_N"/>
    <property type="match status" value="1"/>
</dbReference>
<keyword evidence="13" id="KW-0206">Cytoskeleton</keyword>
<dbReference type="OMA" id="DANMGMA"/>
<protein>
    <recommendedName>
        <fullName evidence="5">Anaphase-promoting complex subunit 5</fullName>
    </recommendedName>
    <alternativeName>
        <fullName evidence="16">Cyclosome subunit 5</fullName>
    </alternativeName>
</protein>
<dbReference type="PANTHER" id="PTHR12830">
    <property type="entry name" value="ANAPHASE-PROMOTING COMPLEX SUBUNIT 5"/>
    <property type="match status" value="1"/>
</dbReference>
<dbReference type="GO" id="GO:0005680">
    <property type="term" value="C:anaphase-promoting complex"/>
    <property type="evidence" value="ECO:0007669"/>
    <property type="project" value="InterPro"/>
</dbReference>
<evidence type="ECO:0000256" key="13">
    <source>
        <dbReference type="ARBA" id="ARBA00023212"/>
    </source>
</evidence>
<keyword evidence="9" id="KW-0677">Repeat</keyword>
<dbReference type="GeneID" id="119720508"/>
<name>A0A913Z531_PATMI</name>
<keyword evidence="8" id="KW-0132">Cell division</keyword>
<comment type="similarity">
    <text evidence="4">Belongs to the APC5 family.</text>
</comment>
<evidence type="ECO:0000256" key="9">
    <source>
        <dbReference type="ARBA" id="ARBA00022737"/>
    </source>
</evidence>
<dbReference type="SUPFAM" id="SSF48452">
    <property type="entry name" value="TPR-like"/>
    <property type="match status" value="1"/>
</dbReference>
<evidence type="ECO:0000259" key="18">
    <source>
        <dbReference type="Pfam" id="PF12862"/>
    </source>
</evidence>
<dbReference type="Pfam" id="PF12862">
    <property type="entry name" value="ANAPC5"/>
    <property type="match status" value="1"/>
</dbReference>
<dbReference type="GO" id="GO:0005819">
    <property type="term" value="C:spindle"/>
    <property type="evidence" value="ECO:0007669"/>
    <property type="project" value="UniProtKB-SubCell"/>
</dbReference>
<dbReference type="Proteomes" id="UP000887568">
    <property type="component" value="Unplaced"/>
</dbReference>
<comment type="function">
    <text evidence="17">Component of the anaphase promoting complex/cyclosome (APC/C), a cell cycle-regulated E3 ubiquitin ligase that controls progression through mitosis and the G1 phase of the cell cycle. The APC/C complex acts by mediating ubiquitination and subsequent degradation of target proteins: it mainly mediates the formation of 'Lys-11'-linked polyubiquitin chains and, to a lower extent, the formation of 'Lys-48'- and 'Lys-63'-linked polyubiquitin chains. The APC/C complex catalyzes assembly of branched 'Lys-11'-/'Lys-48'-linked branched ubiquitin chains on target proteins.</text>
</comment>
<evidence type="ECO:0000256" key="12">
    <source>
        <dbReference type="ARBA" id="ARBA00022803"/>
    </source>
</evidence>
<keyword evidence="12" id="KW-0802">TPR repeat</keyword>
<accession>A0A913Z531</accession>
<dbReference type="EnsemblMetazoa" id="XM_038190193.1">
    <property type="protein sequence ID" value="XP_038046121.1"/>
    <property type="gene ID" value="LOC119720508"/>
</dbReference>
<comment type="subcellular location">
    <subcellularLocation>
        <location evidence="2">Cytoplasm</location>
        <location evidence="2">Cytoskeleton</location>
        <location evidence="2">Spindle</location>
    </subcellularLocation>
    <subcellularLocation>
        <location evidence="1">Nucleus</location>
    </subcellularLocation>
</comment>
<keyword evidence="21" id="KW-1185">Reference proteome</keyword>
<dbReference type="InterPro" id="IPR037679">
    <property type="entry name" value="Apc5"/>
</dbReference>
<evidence type="ECO:0000256" key="2">
    <source>
        <dbReference type="ARBA" id="ARBA00004186"/>
    </source>
</evidence>
<evidence type="ECO:0000259" key="19">
    <source>
        <dbReference type="Pfam" id="PF21371"/>
    </source>
</evidence>
<dbReference type="PANTHER" id="PTHR12830:SF9">
    <property type="entry name" value="ANAPHASE-PROMOTING COMPLEX SUBUNIT 5"/>
    <property type="match status" value="1"/>
</dbReference>
<dbReference type="SMART" id="SM00028">
    <property type="entry name" value="TPR"/>
    <property type="match status" value="3"/>
</dbReference>